<evidence type="ECO:0000256" key="2">
    <source>
        <dbReference type="ARBA" id="ARBA00010617"/>
    </source>
</evidence>
<dbReference type="InterPro" id="IPR036396">
    <property type="entry name" value="Cyt_P450_sf"/>
</dbReference>
<dbReference type="GO" id="GO:0004497">
    <property type="term" value="F:monooxygenase activity"/>
    <property type="evidence" value="ECO:0007669"/>
    <property type="project" value="InterPro"/>
</dbReference>
<dbReference type="InterPro" id="IPR001128">
    <property type="entry name" value="Cyt_P450"/>
</dbReference>
<dbReference type="CDD" id="cd11058">
    <property type="entry name" value="CYP60B-like"/>
    <property type="match status" value="1"/>
</dbReference>
<keyword evidence="5" id="KW-0408">Iron</keyword>
<evidence type="ECO:0000313" key="8">
    <source>
        <dbReference type="Proteomes" id="UP000013521"/>
    </source>
</evidence>
<name>R1GDB9_BOTPV</name>
<evidence type="ECO:0000256" key="5">
    <source>
        <dbReference type="ARBA" id="ARBA00023004"/>
    </source>
</evidence>
<evidence type="ECO:0000256" key="4">
    <source>
        <dbReference type="ARBA" id="ARBA00022723"/>
    </source>
</evidence>
<dbReference type="GO" id="GO:0005506">
    <property type="term" value="F:iron ion binding"/>
    <property type="evidence" value="ECO:0007669"/>
    <property type="project" value="InterPro"/>
</dbReference>
<comment type="cofactor">
    <cofactor evidence="1">
        <name>heme</name>
        <dbReference type="ChEBI" id="CHEBI:30413"/>
    </cofactor>
</comment>
<dbReference type="KEGG" id="npa:UCRNP2_3677"/>
<feature type="transmembrane region" description="Helical" evidence="6">
    <location>
        <begin position="20"/>
        <end position="42"/>
    </location>
</feature>
<dbReference type="AlphaFoldDB" id="R1GDB9"/>
<sequence length="442" mass="50920">MTASTQLRVLSLYNASTPQLLATVLFLAAFGFLARIVYNLYFHPLAKYPGPRLAAATSLVWWYKWITGNTLLHYESAHNQCGEIVRIAPDRISFTNPQAWKDIYGHHTGNTKDDSFYGPDFNGRHSLLSIQSDAEHTRVRRIFTHAFSDKALRDQEDLIRHHIDKLIKSVHIQAGKGAEMNLVKLYNCTTFDVMADLTFGEPLGLLDNSEYSPWLESILGGIKFATYQTLMLEYPLLNKLVSLLTPPKVVEQFKKAFEYSAQRVENRMAKGVTERPDIWSLVLRKEEGKGLDIEDMNANASLFMMSRLVEEIRGTFADEKDLTIDNLRRLTYLNACFEEGLRGGSTILGHYFPEKTRVSLPQWASYRYPANFTNPLVFAPERWLPDDPDLAYHEMRLILAKTLWHFDLELCPQSRGTWLRQKTWWGLWEKPPLWVRAKSVRG</sequence>
<reference evidence="8" key="1">
    <citation type="journal article" date="2013" name="Genome Announc.">
        <title>Draft genome sequence of Neofusicoccum parvum isolate UCR-NP2, a fungal vascular pathogen associated with grapevine cankers.</title>
        <authorList>
            <person name="Blanco-Ulate B."/>
            <person name="Rolshausen P."/>
            <person name="Cantu D."/>
        </authorList>
    </citation>
    <scope>NUCLEOTIDE SEQUENCE [LARGE SCALE GENOMIC DNA]</scope>
    <source>
        <strain evidence="8">UCR-NP2</strain>
    </source>
</reference>
<keyword evidence="3" id="KW-0349">Heme</keyword>
<dbReference type="GO" id="GO:0020037">
    <property type="term" value="F:heme binding"/>
    <property type="evidence" value="ECO:0007669"/>
    <property type="project" value="InterPro"/>
</dbReference>
<keyword evidence="6" id="KW-0472">Membrane</keyword>
<accession>R1GDB9</accession>
<keyword evidence="6" id="KW-1133">Transmembrane helix</keyword>
<proteinExistence type="inferred from homology"/>
<evidence type="ECO:0000256" key="3">
    <source>
        <dbReference type="ARBA" id="ARBA00022617"/>
    </source>
</evidence>
<dbReference type="HOGENOM" id="CLU_001570_14_11_1"/>
<dbReference type="PANTHER" id="PTHR24305">
    <property type="entry name" value="CYTOCHROME P450"/>
    <property type="match status" value="1"/>
</dbReference>
<keyword evidence="6" id="KW-0812">Transmembrane</keyword>
<dbReference type="PANTHER" id="PTHR24305:SF210">
    <property type="entry name" value="CYTOCHROME P450 MONOOXYGENASE ASQL-RELATED"/>
    <property type="match status" value="1"/>
</dbReference>
<dbReference type="Gene3D" id="1.10.630.10">
    <property type="entry name" value="Cytochrome P450"/>
    <property type="match status" value="1"/>
</dbReference>
<evidence type="ECO:0000256" key="1">
    <source>
        <dbReference type="ARBA" id="ARBA00001971"/>
    </source>
</evidence>
<dbReference type="InterPro" id="IPR050121">
    <property type="entry name" value="Cytochrome_P450_monoxygenase"/>
</dbReference>
<gene>
    <name evidence="7" type="ORF">UCRNP2_3677</name>
</gene>
<dbReference type="eggNOG" id="KOG0158">
    <property type="taxonomic scope" value="Eukaryota"/>
</dbReference>
<evidence type="ECO:0000313" key="7">
    <source>
        <dbReference type="EMBL" id="EOD49555.1"/>
    </source>
</evidence>
<dbReference type="GO" id="GO:0016705">
    <property type="term" value="F:oxidoreductase activity, acting on paired donors, with incorporation or reduction of molecular oxygen"/>
    <property type="evidence" value="ECO:0007669"/>
    <property type="project" value="InterPro"/>
</dbReference>
<evidence type="ECO:0000256" key="6">
    <source>
        <dbReference type="SAM" id="Phobius"/>
    </source>
</evidence>
<comment type="similarity">
    <text evidence="2">Belongs to the cytochrome P450 family.</text>
</comment>
<dbReference type="OrthoDB" id="1470350at2759"/>
<keyword evidence="4" id="KW-0479">Metal-binding</keyword>
<dbReference type="SUPFAM" id="SSF48264">
    <property type="entry name" value="Cytochrome P450"/>
    <property type="match status" value="1"/>
</dbReference>
<dbReference type="EMBL" id="KB916071">
    <property type="protein sequence ID" value="EOD49555.1"/>
    <property type="molecule type" value="Genomic_DNA"/>
</dbReference>
<protein>
    <submittedName>
        <fullName evidence="7">Putative cytochrome p450 protein</fullName>
    </submittedName>
</protein>
<organism evidence="7 8">
    <name type="scientific">Botryosphaeria parva (strain UCR-NP2)</name>
    <name type="common">Grapevine canker fungus</name>
    <name type="synonym">Neofusicoccum parvum</name>
    <dbReference type="NCBI Taxonomy" id="1287680"/>
    <lineage>
        <taxon>Eukaryota</taxon>
        <taxon>Fungi</taxon>
        <taxon>Dikarya</taxon>
        <taxon>Ascomycota</taxon>
        <taxon>Pezizomycotina</taxon>
        <taxon>Dothideomycetes</taxon>
        <taxon>Dothideomycetes incertae sedis</taxon>
        <taxon>Botryosphaeriales</taxon>
        <taxon>Botryosphaeriaceae</taxon>
        <taxon>Neofusicoccum</taxon>
    </lineage>
</organism>
<dbReference type="Proteomes" id="UP000013521">
    <property type="component" value="Unassembled WGS sequence"/>
</dbReference>
<dbReference type="Pfam" id="PF00067">
    <property type="entry name" value="p450"/>
    <property type="match status" value="1"/>
</dbReference>